<evidence type="ECO:0000313" key="1">
    <source>
        <dbReference type="EMBL" id="GBP30931.1"/>
    </source>
</evidence>
<keyword evidence="2" id="KW-1185">Reference proteome</keyword>
<proteinExistence type="predicted"/>
<gene>
    <name evidence="1" type="ORF">EVAR_28572_1</name>
</gene>
<reference evidence="1 2" key="1">
    <citation type="journal article" date="2019" name="Commun. Biol.">
        <title>The bagworm genome reveals a unique fibroin gene that provides high tensile strength.</title>
        <authorList>
            <person name="Kono N."/>
            <person name="Nakamura H."/>
            <person name="Ohtoshi R."/>
            <person name="Tomita M."/>
            <person name="Numata K."/>
            <person name="Arakawa K."/>
        </authorList>
    </citation>
    <scope>NUCLEOTIDE SEQUENCE [LARGE SCALE GENOMIC DNA]</scope>
</reference>
<dbReference type="Proteomes" id="UP000299102">
    <property type="component" value="Unassembled WGS sequence"/>
</dbReference>
<accession>A0A4C1UWR8</accession>
<protein>
    <submittedName>
        <fullName evidence="1">Uncharacterized protein</fullName>
    </submittedName>
</protein>
<organism evidence="1 2">
    <name type="scientific">Eumeta variegata</name>
    <name type="common">Bagworm moth</name>
    <name type="synonym">Eumeta japonica</name>
    <dbReference type="NCBI Taxonomy" id="151549"/>
    <lineage>
        <taxon>Eukaryota</taxon>
        <taxon>Metazoa</taxon>
        <taxon>Ecdysozoa</taxon>
        <taxon>Arthropoda</taxon>
        <taxon>Hexapoda</taxon>
        <taxon>Insecta</taxon>
        <taxon>Pterygota</taxon>
        <taxon>Neoptera</taxon>
        <taxon>Endopterygota</taxon>
        <taxon>Lepidoptera</taxon>
        <taxon>Glossata</taxon>
        <taxon>Ditrysia</taxon>
        <taxon>Tineoidea</taxon>
        <taxon>Psychidae</taxon>
        <taxon>Oiketicinae</taxon>
        <taxon>Eumeta</taxon>
    </lineage>
</organism>
<dbReference type="AlphaFoldDB" id="A0A4C1UWR8"/>
<name>A0A4C1UWR8_EUMVA</name>
<sequence length="133" mass="14805">MPLAVAIGSCHWQLPLAHANRPVACPKHMLSIRPCLPLKASSIFQNNLRLFVDTFKFASCFLSGRISIAQLLRLIGSSLEPFVSARPRAKSLTTDDGHGVTKSVTGSLRHTPRKFISRCHDRSIEPVVRRRHV</sequence>
<evidence type="ECO:0000313" key="2">
    <source>
        <dbReference type="Proteomes" id="UP000299102"/>
    </source>
</evidence>
<dbReference type="EMBL" id="BGZK01000239">
    <property type="protein sequence ID" value="GBP30931.1"/>
    <property type="molecule type" value="Genomic_DNA"/>
</dbReference>
<comment type="caution">
    <text evidence="1">The sequence shown here is derived from an EMBL/GenBank/DDBJ whole genome shotgun (WGS) entry which is preliminary data.</text>
</comment>